<organism evidence="2 3">
    <name type="scientific">Patiriisocius marinus</name>
    <dbReference type="NCBI Taxonomy" id="1397112"/>
    <lineage>
        <taxon>Bacteria</taxon>
        <taxon>Pseudomonadati</taxon>
        <taxon>Bacteroidota</taxon>
        <taxon>Flavobacteriia</taxon>
        <taxon>Flavobacteriales</taxon>
        <taxon>Flavobacteriaceae</taxon>
        <taxon>Patiriisocius</taxon>
    </lineage>
</organism>
<reference evidence="2 3" key="1">
    <citation type="submission" date="2019-08" db="EMBL/GenBank/DDBJ databases">
        <title>Draft genome sequence of Ulvibacter marinus type strain NBRC 109484.</title>
        <authorList>
            <person name="Kawano K."/>
            <person name="Ushijima N."/>
            <person name="Kihara M."/>
            <person name="Itoh H."/>
        </authorList>
    </citation>
    <scope>NUCLEOTIDE SEQUENCE [LARGE SCALE GENOMIC DNA]</scope>
    <source>
        <strain evidence="2 3">NBRC 109484</strain>
    </source>
</reference>
<comment type="caution">
    <text evidence="2">The sequence shown here is derived from an EMBL/GenBank/DDBJ whole genome shotgun (WGS) entry which is preliminary data.</text>
</comment>
<dbReference type="AlphaFoldDB" id="A0A5J4J5R6"/>
<keyword evidence="1" id="KW-0732">Signal</keyword>
<keyword evidence="3" id="KW-1185">Reference proteome</keyword>
<gene>
    <name evidence="2" type="ORF">ULMA_19250</name>
</gene>
<dbReference type="RefSeq" id="WP_151674269.1">
    <property type="nucleotide sequence ID" value="NZ_BKCG01000004.1"/>
</dbReference>
<evidence type="ECO:0008006" key="4">
    <source>
        <dbReference type="Google" id="ProtNLM"/>
    </source>
</evidence>
<evidence type="ECO:0000313" key="3">
    <source>
        <dbReference type="Proteomes" id="UP000326509"/>
    </source>
</evidence>
<feature type="chain" id="PRO_5023882080" description="CarboxypepD_reg-like domain-containing protein" evidence="1">
    <location>
        <begin position="20"/>
        <end position="274"/>
    </location>
</feature>
<sequence>MKHTIKLFLFLLVSISSFGQEVTRVLVNGAITAPLGEPVEGIHIYNISSQKGTVTNEIGFFEMEMAENDRLEVTALQFVSFKVIVDNGIIKTGQVKIYMNPAVNQLEEVIIKPYDLAGNITVDVGKITTFDASQGLGLSYEELTFAYDFAPDAVTAVIGIVANDVFHNGQTQNGLDFRKGIPALFRAIFGSKEKLQTAEQILAENDKLYYSFRGRFTDKIINSRYGIPEERTAQFIDYLRDKGIPKDLMKLENELLLYEFIAKQSAIFLVQIEE</sequence>
<dbReference type="SUPFAM" id="SSF49464">
    <property type="entry name" value="Carboxypeptidase regulatory domain-like"/>
    <property type="match status" value="1"/>
</dbReference>
<dbReference type="OrthoDB" id="1436952at2"/>
<dbReference type="Proteomes" id="UP000326509">
    <property type="component" value="Unassembled WGS sequence"/>
</dbReference>
<dbReference type="InterPro" id="IPR008969">
    <property type="entry name" value="CarboxyPept-like_regulatory"/>
</dbReference>
<evidence type="ECO:0000256" key="1">
    <source>
        <dbReference type="SAM" id="SignalP"/>
    </source>
</evidence>
<name>A0A5J4J5R6_9FLAO</name>
<feature type="signal peptide" evidence="1">
    <location>
        <begin position="1"/>
        <end position="19"/>
    </location>
</feature>
<protein>
    <recommendedName>
        <fullName evidence="4">CarboxypepD_reg-like domain-containing protein</fullName>
    </recommendedName>
</protein>
<evidence type="ECO:0000313" key="2">
    <source>
        <dbReference type="EMBL" id="GER59817.1"/>
    </source>
</evidence>
<proteinExistence type="predicted"/>
<dbReference type="EMBL" id="BKCG01000004">
    <property type="protein sequence ID" value="GER59817.1"/>
    <property type="molecule type" value="Genomic_DNA"/>
</dbReference>
<accession>A0A5J4J5R6</accession>